<evidence type="ECO:0000256" key="3">
    <source>
        <dbReference type="ARBA" id="ARBA00023002"/>
    </source>
</evidence>
<keyword evidence="4 5" id="KW-0642">Proline metabolism</keyword>
<keyword evidence="5" id="KW-0285">Flavoprotein</keyword>
<dbReference type="PANTHER" id="PTHR13914">
    <property type="entry name" value="PROLINE OXIDASE"/>
    <property type="match status" value="1"/>
</dbReference>
<dbReference type="InterPro" id="IPR029041">
    <property type="entry name" value="FAD-linked_oxidoreductase-like"/>
</dbReference>
<organism evidence="7 8">
    <name type="scientific">Penicillium daleae</name>
    <dbReference type="NCBI Taxonomy" id="63821"/>
    <lineage>
        <taxon>Eukaryota</taxon>
        <taxon>Fungi</taxon>
        <taxon>Dikarya</taxon>
        <taxon>Ascomycota</taxon>
        <taxon>Pezizomycotina</taxon>
        <taxon>Eurotiomycetes</taxon>
        <taxon>Eurotiomycetidae</taxon>
        <taxon>Eurotiales</taxon>
        <taxon>Aspergillaceae</taxon>
        <taxon>Penicillium</taxon>
    </lineage>
</organism>
<dbReference type="RefSeq" id="XP_056760960.1">
    <property type="nucleotide sequence ID" value="XM_056916206.1"/>
</dbReference>
<comment type="similarity">
    <text evidence="1 5">Belongs to the proline oxidase family.</text>
</comment>
<evidence type="ECO:0000256" key="1">
    <source>
        <dbReference type="ARBA" id="ARBA00005869"/>
    </source>
</evidence>
<dbReference type="Proteomes" id="UP001213681">
    <property type="component" value="Unassembled WGS sequence"/>
</dbReference>
<sequence>MAVPRSLGLFRGVRPTSKLPRFGGEFSSVKRAKSTVPAVAIGGENAINATLPHAPPQLPPHSLLPNKMLLRSLLVATISSHPWLLTPALKMLQVLVHPEVPLLDVDKNPLLRSILKRTFYNHFCAGENGVEVRCTIGNIKDMGFKGVILTYAREVVVDATGPATETATPIREQSPTIGTSTDAGVEAWREGVLDTVEMVGPGDILALKLTGAGESAMKALSANQPLPEQMMNALEEICSRAVAQKARIFIDAEQQSVQSGIDAVALDLMRQYNTDGTAVVFNTYQAYLKGTPATVESHLTIAAKEGFTLGVKLVRGAYINSEPRALINDTKSDTDDSYNSIAEGMIRRCYGPYGGEKSFPSTELFLATHNRESALLADRLVKEQLAAGLPTVKVQYGQLLGMADGVSCKLLQLGQAKSDDARHVAPEVFKCLSWGTLGDCLSYLLRRAVENRDAVGRTKEEYLALRKETFRRLRRGFT</sequence>
<keyword evidence="8" id="KW-1185">Reference proteome</keyword>
<accession>A0AAD6BVN2</accession>
<proteinExistence type="inferred from homology"/>
<evidence type="ECO:0000313" key="8">
    <source>
        <dbReference type="Proteomes" id="UP001213681"/>
    </source>
</evidence>
<dbReference type="GO" id="GO:0071949">
    <property type="term" value="F:FAD binding"/>
    <property type="evidence" value="ECO:0007669"/>
    <property type="project" value="TreeGrafter"/>
</dbReference>
<dbReference type="AlphaFoldDB" id="A0AAD6BVN2"/>
<dbReference type="GeneID" id="81606449"/>
<dbReference type="GO" id="GO:0010133">
    <property type="term" value="P:L-proline catabolic process to L-glutamate"/>
    <property type="evidence" value="ECO:0007669"/>
    <property type="project" value="TreeGrafter"/>
</dbReference>
<comment type="function">
    <text evidence="5">Converts proline to delta-1-pyrroline-5-carboxylate.</text>
</comment>
<dbReference type="Gene3D" id="3.20.20.220">
    <property type="match status" value="1"/>
</dbReference>
<gene>
    <name evidence="7" type="ORF">N7458_012825</name>
</gene>
<keyword evidence="3 5" id="KW-0560">Oxidoreductase</keyword>
<protein>
    <recommendedName>
        <fullName evidence="2 5">Proline dehydrogenase</fullName>
        <ecNumber evidence="2 5">1.5.5.2</ecNumber>
    </recommendedName>
</protein>
<evidence type="ECO:0000256" key="4">
    <source>
        <dbReference type="ARBA" id="ARBA00023062"/>
    </source>
</evidence>
<name>A0AAD6BVN2_9EURO</name>
<dbReference type="PANTHER" id="PTHR13914:SF0">
    <property type="entry name" value="PROLINE DEHYDROGENASE 1, MITOCHONDRIAL"/>
    <property type="match status" value="1"/>
</dbReference>
<dbReference type="GO" id="GO:0004657">
    <property type="term" value="F:proline dehydrogenase activity"/>
    <property type="evidence" value="ECO:0007669"/>
    <property type="project" value="UniProtKB-EC"/>
</dbReference>
<dbReference type="EMBL" id="JAPVEA010000009">
    <property type="protein sequence ID" value="KAJ5433669.1"/>
    <property type="molecule type" value="Genomic_DNA"/>
</dbReference>
<dbReference type="EC" id="1.5.5.2" evidence="2 5"/>
<reference evidence="7" key="2">
    <citation type="journal article" date="2023" name="IMA Fungus">
        <title>Comparative genomic study of the Penicillium genus elucidates a diverse pangenome and 15 lateral gene transfer events.</title>
        <authorList>
            <person name="Petersen C."/>
            <person name="Sorensen T."/>
            <person name="Nielsen M.R."/>
            <person name="Sondergaard T.E."/>
            <person name="Sorensen J.L."/>
            <person name="Fitzpatrick D.A."/>
            <person name="Frisvad J.C."/>
            <person name="Nielsen K.L."/>
        </authorList>
    </citation>
    <scope>NUCLEOTIDE SEQUENCE</scope>
    <source>
        <strain evidence="7">IBT 16125</strain>
    </source>
</reference>
<dbReference type="Pfam" id="PF01619">
    <property type="entry name" value="Pro_dh"/>
    <property type="match status" value="1"/>
</dbReference>
<comment type="cofactor">
    <cofactor evidence="5">
        <name>FAD</name>
        <dbReference type="ChEBI" id="CHEBI:57692"/>
    </cofactor>
</comment>
<comment type="catalytic activity">
    <reaction evidence="5">
        <text>L-proline + a quinone = (S)-1-pyrroline-5-carboxylate + a quinol + H(+)</text>
        <dbReference type="Rhea" id="RHEA:23784"/>
        <dbReference type="ChEBI" id="CHEBI:15378"/>
        <dbReference type="ChEBI" id="CHEBI:17388"/>
        <dbReference type="ChEBI" id="CHEBI:24646"/>
        <dbReference type="ChEBI" id="CHEBI:60039"/>
        <dbReference type="ChEBI" id="CHEBI:132124"/>
        <dbReference type="EC" id="1.5.5.2"/>
    </reaction>
</comment>
<evidence type="ECO:0000256" key="2">
    <source>
        <dbReference type="ARBA" id="ARBA00012695"/>
    </source>
</evidence>
<dbReference type="SUPFAM" id="SSF51730">
    <property type="entry name" value="FAD-linked oxidoreductase"/>
    <property type="match status" value="1"/>
</dbReference>
<dbReference type="GO" id="GO:0005739">
    <property type="term" value="C:mitochondrion"/>
    <property type="evidence" value="ECO:0007669"/>
    <property type="project" value="TreeGrafter"/>
</dbReference>
<keyword evidence="5" id="KW-0274">FAD</keyword>
<evidence type="ECO:0000313" key="7">
    <source>
        <dbReference type="EMBL" id="KAJ5433669.1"/>
    </source>
</evidence>
<dbReference type="InterPro" id="IPR002872">
    <property type="entry name" value="Proline_DH_dom"/>
</dbReference>
<comment type="caution">
    <text evidence="7">The sequence shown here is derived from an EMBL/GenBank/DDBJ whole genome shotgun (WGS) entry which is preliminary data.</text>
</comment>
<evidence type="ECO:0000259" key="6">
    <source>
        <dbReference type="Pfam" id="PF01619"/>
    </source>
</evidence>
<evidence type="ECO:0000256" key="5">
    <source>
        <dbReference type="RuleBase" id="RU364054"/>
    </source>
</evidence>
<reference evidence="7" key="1">
    <citation type="submission" date="2022-12" db="EMBL/GenBank/DDBJ databases">
        <authorList>
            <person name="Petersen C."/>
        </authorList>
    </citation>
    <scope>NUCLEOTIDE SEQUENCE</scope>
    <source>
        <strain evidence="7">IBT 16125</strain>
    </source>
</reference>
<feature type="domain" description="Proline dehydrogenase" evidence="6">
    <location>
        <begin position="140"/>
        <end position="459"/>
    </location>
</feature>
<dbReference type="InterPro" id="IPR015659">
    <property type="entry name" value="Proline_oxidase"/>
</dbReference>